<feature type="region of interest" description="Disordered" evidence="1">
    <location>
        <begin position="26"/>
        <end position="46"/>
    </location>
</feature>
<name>B4DC22_9BACT</name>
<dbReference type="Proteomes" id="UP000005824">
    <property type="component" value="Unassembled WGS sequence"/>
</dbReference>
<organism evidence="2 3">
    <name type="scientific">Chthoniobacter flavus Ellin428</name>
    <dbReference type="NCBI Taxonomy" id="497964"/>
    <lineage>
        <taxon>Bacteria</taxon>
        <taxon>Pseudomonadati</taxon>
        <taxon>Verrucomicrobiota</taxon>
        <taxon>Spartobacteria</taxon>
        <taxon>Chthoniobacterales</taxon>
        <taxon>Chthoniobacteraceae</taxon>
        <taxon>Chthoniobacter</taxon>
    </lineage>
</organism>
<evidence type="ECO:0000313" key="3">
    <source>
        <dbReference type="Proteomes" id="UP000005824"/>
    </source>
</evidence>
<gene>
    <name evidence="2" type="ORF">CfE428DRAFT_6463</name>
</gene>
<sequence length="46" mass="5029">MSKKSTEGFVPPGKILTSDFDLMDTSLDGRLNESRPHDGAVNTEPH</sequence>
<dbReference type="AlphaFoldDB" id="B4DC22"/>
<keyword evidence="3" id="KW-1185">Reference proteome</keyword>
<comment type="caution">
    <text evidence="2">The sequence shown here is derived from an EMBL/GenBank/DDBJ whole genome shotgun (WGS) entry which is preliminary data.</text>
</comment>
<evidence type="ECO:0000313" key="2">
    <source>
        <dbReference type="EMBL" id="EDY15996.1"/>
    </source>
</evidence>
<proteinExistence type="predicted"/>
<protein>
    <submittedName>
        <fullName evidence="2">Uncharacterized protein</fullName>
    </submittedName>
</protein>
<dbReference type="STRING" id="497964.CfE428DRAFT_6463"/>
<dbReference type="EMBL" id="ABVL01000043">
    <property type="protein sequence ID" value="EDY15996.1"/>
    <property type="molecule type" value="Genomic_DNA"/>
</dbReference>
<reference evidence="2 3" key="1">
    <citation type="journal article" date="2011" name="J. Bacteriol.">
        <title>Genome sequence of Chthoniobacter flavus Ellin428, an aerobic heterotrophic soil bacterium.</title>
        <authorList>
            <person name="Kant R."/>
            <person name="van Passel M.W."/>
            <person name="Palva A."/>
            <person name="Lucas S."/>
            <person name="Lapidus A."/>
            <person name="Glavina Del Rio T."/>
            <person name="Dalin E."/>
            <person name="Tice H."/>
            <person name="Bruce D."/>
            <person name="Goodwin L."/>
            <person name="Pitluck S."/>
            <person name="Larimer F.W."/>
            <person name="Land M.L."/>
            <person name="Hauser L."/>
            <person name="Sangwan P."/>
            <person name="de Vos W.M."/>
            <person name="Janssen P.H."/>
            <person name="Smidt H."/>
        </authorList>
    </citation>
    <scope>NUCLEOTIDE SEQUENCE [LARGE SCALE GENOMIC DNA]</scope>
    <source>
        <strain evidence="2 3">Ellin428</strain>
    </source>
</reference>
<evidence type="ECO:0000256" key="1">
    <source>
        <dbReference type="SAM" id="MobiDB-lite"/>
    </source>
</evidence>
<accession>B4DC22</accession>
<dbReference type="InParanoid" id="B4DC22"/>